<dbReference type="OMA" id="CVGTPAR"/>
<dbReference type="HOGENOM" id="CLU_082468_0_0_1"/>
<dbReference type="AlphaFoldDB" id="Q759D6"/>
<dbReference type="eggNOG" id="KOG3089">
    <property type="taxonomic scope" value="Eukaryota"/>
</dbReference>
<dbReference type="RefSeq" id="NP_984437.1">
    <property type="nucleotide sequence ID" value="NM_209790.1"/>
</dbReference>
<reference evidence="3" key="2">
    <citation type="journal article" date="2013" name="G3 (Bethesda)">
        <title>Genomes of Ashbya fungi isolated from insects reveal four mating-type loci, numerous translocations, lack of transposons, and distinct gene duplications.</title>
        <authorList>
            <person name="Dietrich F.S."/>
            <person name="Voegeli S."/>
            <person name="Kuo S."/>
            <person name="Philippsen P."/>
        </authorList>
    </citation>
    <scope>GENOME REANNOTATION</scope>
    <source>
        <strain evidence="3">ATCC 10895 / CBS 109.51 / FGSC 9923 / NRRL Y-1056</strain>
    </source>
</reference>
<feature type="region of interest" description="Disordered" evidence="1">
    <location>
        <begin position="34"/>
        <end position="93"/>
    </location>
</feature>
<proteinExistence type="predicted"/>
<feature type="compositionally biased region" description="Basic residues" evidence="1">
    <location>
        <begin position="65"/>
        <end position="77"/>
    </location>
</feature>
<dbReference type="Proteomes" id="UP000000591">
    <property type="component" value="Chromosome IV"/>
</dbReference>
<evidence type="ECO:0000256" key="1">
    <source>
        <dbReference type="SAM" id="MobiDB-lite"/>
    </source>
</evidence>
<sequence length="298" mass="33335">MAPNADDLDDGLAYEFAESIDESVNSDVEEIENIDVGHEATADASVPALKRQQEDVADEGSNLSKRQKKLSKSKSHLKKMEKMEFEKEQKKELPQKSPEAVVDYLSKLIREKNPDMSVLELEELYFKKSDFISTESFTQERTLANFPTFAKMFNKAPRAIVLSTSNIRVADVFRSLGGSSNAVKLFSKNKLKDDLARLDQILGGGNKEGKSSQKKGKAQKDTPSQNVQYFLSTPGRMAKIIEESALLFSGKEKLDIIVDASYLDPKTNSIFTSDDGMLLCKLLKTFLREKSSVKILLF</sequence>
<accession>Q759D6</accession>
<dbReference type="FunCoup" id="Q759D6">
    <property type="interactions" value="322"/>
</dbReference>
<keyword evidence="3" id="KW-1185">Reference proteome</keyword>
<dbReference type="PANTHER" id="PTHR24030:SF0">
    <property type="entry name" value="PROTEIN CMSS1"/>
    <property type="match status" value="1"/>
</dbReference>
<evidence type="ECO:0000313" key="2">
    <source>
        <dbReference type="EMBL" id="AAS52261.1"/>
    </source>
</evidence>
<protein>
    <submittedName>
        <fullName evidence="2">ADR341Wp</fullName>
    </submittedName>
</protein>
<evidence type="ECO:0000313" key="3">
    <source>
        <dbReference type="Proteomes" id="UP000000591"/>
    </source>
</evidence>
<dbReference type="PANTHER" id="PTHR24030">
    <property type="entry name" value="PROTEIN CMSS1"/>
    <property type="match status" value="1"/>
</dbReference>
<gene>
    <name evidence="2" type="ORF">AGOS_ADR341W</name>
</gene>
<dbReference type="KEGG" id="ago:AGOS_ADR341W"/>
<name>Q759D6_EREGS</name>
<dbReference type="STRING" id="284811.Q759D6"/>
<dbReference type="EMBL" id="AE016817">
    <property type="protein sequence ID" value="AAS52261.1"/>
    <property type="molecule type" value="Genomic_DNA"/>
</dbReference>
<feature type="compositionally biased region" description="Basic and acidic residues" evidence="1">
    <location>
        <begin position="78"/>
        <end position="93"/>
    </location>
</feature>
<dbReference type="OrthoDB" id="1929311at2759"/>
<dbReference type="InterPro" id="IPR032704">
    <property type="entry name" value="Cms1"/>
</dbReference>
<dbReference type="GeneID" id="4620602"/>
<organism evidence="2 3">
    <name type="scientific">Eremothecium gossypii (strain ATCC 10895 / CBS 109.51 / FGSC 9923 / NRRL Y-1056)</name>
    <name type="common">Yeast</name>
    <name type="synonym">Ashbya gossypii</name>
    <dbReference type="NCBI Taxonomy" id="284811"/>
    <lineage>
        <taxon>Eukaryota</taxon>
        <taxon>Fungi</taxon>
        <taxon>Dikarya</taxon>
        <taxon>Ascomycota</taxon>
        <taxon>Saccharomycotina</taxon>
        <taxon>Saccharomycetes</taxon>
        <taxon>Saccharomycetales</taxon>
        <taxon>Saccharomycetaceae</taxon>
        <taxon>Eremothecium</taxon>
    </lineage>
</organism>
<dbReference type="Pfam" id="PF14617">
    <property type="entry name" value="CMS1"/>
    <property type="match status" value="1"/>
</dbReference>
<dbReference type="InParanoid" id="Q759D6"/>
<feature type="region of interest" description="Disordered" evidence="1">
    <location>
        <begin position="202"/>
        <end position="223"/>
    </location>
</feature>
<reference evidence="2 3" key="1">
    <citation type="journal article" date="2004" name="Science">
        <title>The Ashbya gossypii genome as a tool for mapping the ancient Saccharomyces cerevisiae genome.</title>
        <authorList>
            <person name="Dietrich F.S."/>
            <person name="Voegeli S."/>
            <person name="Brachat S."/>
            <person name="Lerch A."/>
            <person name="Gates K."/>
            <person name="Steiner S."/>
            <person name="Mohr C."/>
            <person name="Pohlmann R."/>
            <person name="Luedi P."/>
            <person name="Choi S."/>
            <person name="Wing R.A."/>
            <person name="Flavier A."/>
            <person name="Gaffney T.D."/>
            <person name="Philippsen P."/>
        </authorList>
    </citation>
    <scope>NUCLEOTIDE SEQUENCE [LARGE SCALE GENOMIC DNA]</scope>
    <source>
        <strain evidence="3">ATCC 10895 / CBS 109.51 / FGSC 9923 / NRRL Y-1056</strain>
    </source>
</reference>